<evidence type="ECO:0000313" key="4">
    <source>
        <dbReference type="EMBL" id="MQS45826.1"/>
    </source>
</evidence>
<dbReference type="PANTHER" id="PTHR43479">
    <property type="entry name" value="ACREF/ENVCD OPERON REPRESSOR-RELATED"/>
    <property type="match status" value="1"/>
</dbReference>
<protein>
    <submittedName>
        <fullName evidence="4">TetR family transcriptional regulator</fullName>
    </submittedName>
</protein>
<organism evidence="4 5">
    <name type="scientific">Companilactobacillus mishanensis</name>
    <dbReference type="NCBI Taxonomy" id="2486008"/>
    <lineage>
        <taxon>Bacteria</taxon>
        <taxon>Bacillati</taxon>
        <taxon>Bacillota</taxon>
        <taxon>Bacilli</taxon>
        <taxon>Lactobacillales</taxon>
        <taxon>Lactobacillaceae</taxon>
        <taxon>Companilactobacillus</taxon>
    </lineage>
</organism>
<sequence>MDTKRQLATTLKELMLIVPVDKITINQLTKRAGVARNTFYYHFDDINGLLEWIFAIEIVEQLGTYKKQKNWQNGFDVLLNYIYENRKFCLNTFKSTNRDLLEHFLYRLAFDMVAGVVTDLHPECPQNLSDEISNFYGRALSSQVVQWLISDMRESKQEFRSRMGRMLSGTIDHIIKHNS</sequence>
<dbReference type="SUPFAM" id="SSF46689">
    <property type="entry name" value="Homeodomain-like"/>
    <property type="match status" value="1"/>
</dbReference>
<evidence type="ECO:0000256" key="1">
    <source>
        <dbReference type="ARBA" id="ARBA00023125"/>
    </source>
</evidence>
<proteinExistence type="predicted"/>
<accession>A0ABW9P9H9</accession>
<dbReference type="PROSITE" id="PS50977">
    <property type="entry name" value="HTH_TETR_2"/>
    <property type="match status" value="1"/>
</dbReference>
<dbReference type="Gene3D" id="1.10.357.10">
    <property type="entry name" value="Tetracycline Repressor, domain 2"/>
    <property type="match status" value="1"/>
</dbReference>
<gene>
    <name evidence="4" type="ORF">FHL03_10045</name>
</gene>
<dbReference type="Pfam" id="PF14278">
    <property type="entry name" value="TetR_C_8"/>
    <property type="match status" value="1"/>
</dbReference>
<keyword evidence="1 2" id="KW-0238">DNA-binding</keyword>
<evidence type="ECO:0000259" key="3">
    <source>
        <dbReference type="PROSITE" id="PS50977"/>
    </source>
</evidence>
<evidence type="ECO:0000313" key="5">
    <source>
        <dbReference type="Proteomes" id="UP000436655"/>
    </source>
</evidence>
<dbReference type="InterPro" id="IPR001647">
    <property type="entry name" value="HTH_TetR"/>
</dbReference>
<dbReference type="EMBL" id="VDFN01000011">
    <property type="protein sequence ID" value="MQS45826.1"/>
    <property type="molecule type" value="Genomic_DNA"/>
</dbReference>
<evidence type="ECO:0000256" key="2">
    <source>
        <dbReference type="PROSITE-ProRule" id="PRU00335"/>
    </source>
</evidence>
<reference evidence="4 5" key="1">
    <citation type="journal article" date="2019" name="Syst. Appl. Microbiol.">
        <title>Polyphasic characterization of two novel Lactobacillus spp. isolated from blown salami packages: Description of Lactobacillus halodurans sp. nov. and Lactobacillus salsicarnum sp. nov.</title>
        <authorList>
            <person name="Schuster J.A."/>
            <person name="Klingl A."/>
            <person name="Vogel R.F."/>
            <person name="Ehrmann M.A."/>
        </authorList>
    </citation>
    <scope>NUCLEOTIDE SEQUENCE [LARGE SCALE GENOMIC DNA]</scope>
    <source>
        <strain evidence="4 5">TMW 1.2098</strain>
    </source>
</reference>
<name>A0ABW9P9H9_9LACO</name>
<feature type="DNA-binding region" description="H-T-H motif" evidence="2">
    <location>
        <begin position="24"/>
        <end position="43"/>
    </location>
</feature>
<dbReference type="Pfam" id="PF00440">
    <property type="entry name" value="TetR_N"/>
    <property type="match status" value="1"/>
</dbReference>
<feature type="domain" description="HTH tetR-type" evidence="3">
    <location>
        <begin position="1"/>
        <end position="61"/>
    </location>
</feature>
<dbReference type="RefSeq" id="WP_125706543.1">
    <property type="nucleotide sequence ID" value="NZ_JBHTOO010000018.1"/>
</dbReference>
<dbReference type="Proteomes" id="UP000436655">
    <property type="component" value="Unassembled WGS sequence"/>
</dbReference>
<dbReference type="InterPro" id="IPR039532">
    <property type="entry name" value="TetR_C_Firmicutes"/>
</dbReference>
<dbReference type="InterPro" id="IPR009057">
    <property type="entry name" value="Homeodomain-like_sf"/>
</dbReference>
<comment type="caution">
    <text evidence="4">The sequence shown here is derived from an EMBL/GenBank/DDBJ whole genome shotgun (WGS) entry which is preliminary data.</text>
</comment>
<dbReference type="InterPro" id="IPR050624">
    <property type="entry name" value="HTH-type_Tx_Regulator"/>
</dbReference>
<dbReference type="PANTHER" id="PTHR43479:SF7">
    <property type="entry name" value="TETR-FAMILY TRANSCRIPTIONAL REGULATOR"/>
    <property type="match status" value="1"/>
</dbReference>
<keyword evidence="5" id="KW-1185">Reference proteome</keyword>